<evidence type="ECO:0000256" key="1">
    <source>
        <dbReference type="SAM" id="Phobius"/>
    </source>
</evidence>
<gene>
    <name evidence="2" type="ORF">SY89_00234</name>
</gene>
<dbReference type="AlphaFoldDB" id="A0A0P7HYW5"/>
<feature type="transmembrane region" description="Helical" evidence="1">
    <location>
        <begin position="79"/>
        <end position="96"/>
    </location>
</feature>
<reference evidence="3" key="1">
    <citation type="submission" date="2013-11" db="EMBL/GenBank/DDBJ databases">
        <authorList>
            <person name="Hoang H.T."/>
            <person name="Killian M.L."/>
            <person name="Madson D.M."/>
            <person name="Arruda P.H.E."/>
            <person name="Sun D."/>
            <person name="Schwartz K.J."/>
            <person name="Yoon K."/>
        </authorList>
    </citation>
    <scope>NUCLEOTIDE SEQUENCE [LARGE SCALE GENOMIC DNA]</scope>
    <source>
        <strain evidence="3">CDK2</strain>
    </source>
</reference>
<evidence type="ECO:0000313" key="3">
    <source>
        <dbReference type="Proteomes" id="UP000050535"/>
    </source>
</evidence>
<keyword evidence="1" id="KW-0472">Membrane</keyword>
<protein>
    <submittedName>
        <fullName evidence="2">Uncharacterized protein</fullName>
    </submittedName>
</protein>
<dbReference type="STRING" id="699431.SY89_00234"/>
<feature type="transmembrane region" description="Helical" evidence="1">
    <location>
        <begin position="39"/>
        <end position="58"/>
    </location>
</feature>
<feature type="transmembrane region" description="Helical" evidence="1">
    <location>
        <begin position="12"/>
        <end position="33"/>
    </location>
</feature>
<organism evidence="2 3">
    <name type="scientific">Halolamina pelagica</name>
    <dbReference type="NCBI Taxonomy" id="699431"/>
    <lineage>
        <taxon>Archaea</taxon>
        <taxon>Methanobacteriati</taxon>
        <taxon>Methanobacteriota</taxon>
        <taxon>Stenosarchaea group</taxon>
        <taxon>Halobacteria</taxon>
        <taxon>Halobacteriales</taxon>
        <taxon>Haloferacaceae</taxon>
    </lineage>
</organism>
<name>A0A0P7HYW5_9EURY</name>
<dbReference type="EMBL" id="LGUC01000001">
    <property type="protein sequence ID" value="KPN29521.1"/>
    <property type="molecule type" value="Genomic_DNA"/>
</dbReference>
<keyword evidence="1" id="KW-1133">Transmembrane helix</keyword>
<evidence type="ECO:0000313" key="2">
    <source>
        <dbReference type="EMBL" id="KPN29521.1"/>
    </source>
</evidence>
<proteinExistence type="predicted"/>
<keyword evidence="1" id="KW-0812">Transmembrane</keyword>
<feature type="transmembrane region" description="Helical" evidence="1">
    <location>
        <begin position="116"/>
        <end position="136"/>
    </location>
</feature>
<accession>A0A0P7HYW5</accession>
<dbReference type="Proteomes" id="UP000050535">
    <property type="component" value="Unassembled WGS sequence"/>
</dbReference>
<dbReference type="OrthoDB" id="313425at2157"/>
<comment type="caution">
    <text evidence="2">The sequence shown here is derived from an EMBL/GenBank/DDBJ whole genome shotgun (WGS) entry which is preliminary data.</text>
</comment>
<dbReference type="RefSeq" id="WP_054582803.1">
    <property type="nucleotide sequence ID" value="NZ_LGUC01000001.1"/>
</dbReference>
<keyword evidence="3" id="KW-1185">Reference proteome</keyword>
<sequence length="141" mass="14867">MPRLDRVEPWHALLVAAFLVGTAGSLVGGNVAGIAVVDVLTAALTGLLWAFAVYVFVATFRNYVNSYGETDGSLWNPRFLAPFVAGTLTAVAIVVWEPVERASTGALIADGLMVGFWAFVLVMALILTGSYVVAGYREGSA</sequence>